<organism evidence="1 2">
    <name type="scientific">Pelomonas candidula</name>
    <dbReference type="NCBI Taxonomy" id="3299025"/>
    <lineage>
        <taxon>Bacteria</taxon>
        <taxon>Pseudomonadati</taxon>
        <taxon>Pseudomonadota</taxon>
        <taxon>Betaproteobacteria</taxon>
        <taxon>Burkholderiales</taxon>
        <taxon>Sphaerotilaceae</taxon>
        <taxon>Roseateles</taxon>
    </lineage>
</organism>
<protein>
    <submittedName>
        <fullName evidence="1">Uncharacterized protein</fullName>
    </submittedName>
</protein>
<accession>A0ABW7H6Y5</accession>
<proteinExistence type="predicted"/>
<evidence type="ECO:0000313" key="1">
    <source>
        <dbReference type="EMBL" id="MFG6485648.1"/>
    </source>
</evidence>
<keyword evidence="2" id="KW-1185">Reference proteome</keyword>
<gene>
    <name evidence="1" type="ORF">ACG04R_03130</name>
</gene>
<reference evidence="1 2" key="1">
    <citation type="submission" date="2024-08" db="EMBL/GenBank/DDBJ databases">
        <authorList>
            <person name="Lu H."/>
        </authorList>
    </citation>
    <scope>NUCLEOTIDE SEQUENCE [LARGE SCALE GENOMIC DNA]</scope>
    <source>
        <strain evidence="1 2">BYS78W</strain>
    </source>
</reference>
<dbReference type="Proteomes" id="UP001606134">
    <property type="component" value="Unassembled WGS sequence"/>
</dbReference>
<comment type="caution">
    <text evidence="1">The sequence shown here is derived from an EMBL/GenBank/DDBJ whole genome shotgun (WGS) entry which is preliminary data.</text>
</comment>
<sequence>MMEKTVTVAACSFPDRIKQQSSTCAAPIAKAQSINGDSSAICLVLVLR</sequence>
<dbReference type="RefSeq" id="WP_394406403.1">
    <property type="nucleotide sequence ID" value="NZ_JBIGIC010000001.1"/>
</dbReference>
<evidence type="ECO:0000313" key="2">
    <source>
        <dbReference type="Proteomes" id="UP001606134"/>
    </source>
</evidence>
<dbReference type="EMBL" id="JBIGIC010000001">
    <property type="protein sequence ID" value="MFG6485648.1"/>
    <property type="molecule type" value="Genomic_DNA"/>
</dbReference>
<name>A0ABW7H6Y5_9BURK</name>